<dbReference type="EMBL" id="NVUL01000056">
    <property type="protein sequence ID" value="PCI76510.1"/>
    <property type="molecule type" value="Genomic_DNA"/>
</dbReference>
<keyword evidence="6" id="KW-0472">Membrane</keyword>
<evidence type="ECO:0000256" key="6">
    <source>
        <dbReference type="SAM" id="Phobius"/>
    </source>
</evidence>
<evidence type="ECO:0000313" key="8">
    <source>
        <dbReference type="EMBL" id="PCI76510.1"/>
    </source>
</evidence>
<evidence type="ECO:0000256" key="2">
    <source>
        <dbReference type="ARBA" id="ARBA00022630"/>
    </source>
</evidence>
<feature type="domain" description="FAD dependent oxidoreductase" evidence="7">
    <location>
        <begin position="8"/>
        <end position="377"/>
    </location>
</feature>
<name>A0A2A4X1T7_9GAMM</name>
<organism evidence="8 9">
    <name type="scientific">SAR86 cluster bacterium</name>
    <dbReference type="NCBI Taxonomy" id="2030880"/>
    <lineage>
        <taxon>Bacteria</taxon>
        <taxon>Pseudomonadati</taxon>
        <taxon>Pseudomonadota</taxon>
        <taxon>Gammaproteobacteria</taxon>
        <taxon>SAR86 cluster</taxon>
    </lineage>
</organism>
<gene>
    <name evidence="8" type="ORF">COB20_10505</name>
</gene>
<accession>A0A2A4X1T7</accession>
<dbReference type="Pfam" id="PF01266">
    <property type="entry name" value="DAO"/>
    <property type="match status" value="1"/>
</dbReference>
<dbReference type="Proteomes" id="UP000218767">
    <property type="component" value="Unassembled WGS sequence"/>
</dbReference>
<reference evidence="9" key="1">
    <citation type="submission" date="2017-08" db="EMBL/GenBank/DDBJ databases">
        <title>A dynamic microbial community with high functional redundancy inhabits the cold, oxic subseafloor aquifer.</title>
        <authorList>
            <person name="Tully B.J."/>
            <person name="Wheat C.G."/>
            <person name="Glazer B.T."/>
            <person name="Huber J.A."/>
        </authorList>
    </citation>
    <scope>NUCLEOTIDE SEQUENCE [LARGE SCALE GENOMIC DNA]</scope>
</reference>
<comment type="caution">
    <text evidence="8">The sequence shown here is derived from an EMBL/GenBank/DDBJ whole genome shotgun (WGS) entry which is preliminary data.</text>
</comment>
<keyword evidence="6" id="KW-0812">Transmembrane</keyword>
<keyword evidence="4" id="KW-0560">Oxidoreductase</keyword>
<evidence type="ECO:0000256" key="3">
    <source>
        <dbReference type="ARBA" id="ARBA00022827"/>
    </source>
</evidence>
<evidence type="ECO:0000313" key="9">
    <source>
        <dbReference type="Proteomes" id="UP000218767"/>
    </source>
</evidence>
<keyword evidence="6" id="KW-1133">Transmembrane helix</keyword>
<dbReference type="Gene3D" id="3.30.9.10">
    <property type="entry name" value="D-Amino Acid Oxidase, subunit A, domain 2"/>
    <property type="match status" value="1"/>
</dbReference>
<dbReference type="Gene3D" id="3.50.50.60">
    <property type="entry name" value="FAD/NAD(P)-binding domain"/>
    <property type="match status" value="1"/>
</dbReference>
<protein>
    <submittedName>
        <fullName evidence="8">FAD-dependent oxidoreductase</fullName>
    </submittedName>
</protein>
<keyword evidence="2" id="KW-0285">Flavoprotein</keyword>
<evidence type="ECO:0000256" key="4">
    <source>
        <dbReference type="ARBA" id="ARBA00023002"/>
    </source>
</evidence>
<comment type="similarity">
    <text evidence="5">Belongs to the L2HGDH family.</text>
</comment>
<dbReference type="SUPFAM" id="SSF51905">
    <property type="entry name" value="FAD/NAD(P)-binding domain"/>
    <property type="match status" value="1"/>
</dbReference>
<keyword evidence="3" id="KW-0274">FAD</keyword>
<dbReference type="GO" id="GO:0047545">
    <property type="term" value="F:(S)-2-hydroxyglutarate dehydrogenase activity"/>
    <property type="evidence" value="ECO:0007669"/>
    <property type="project" value="TreeGrafter"/>
</dbReference>
<evidence type="ECO:0000256" key="5">
    <source>
        <dbReference type="ARBA" id="ARBA00037941"/>
    </source>
</evidence>
<sequence>MSNRDSFDICVIGAGVIGLAIAYELAKKYKNQDVSIVILERESSFGQHISSRNSEVIHAGIYYPTGSLKAELCVTGKELLYSHCEQFDVPHQKIGKLIVAKNTEIDALAQLKKKAIANGVLDLQLLNRAELQRLEPHIEADAALHSPSTGIIDSHSYMQSLLHLAENLGVQFSPYSRVEEIDTEADAFVVHCRLDENRNSEQYQFNCQQLINAAGLEAQAIAHTVSSLPKNTIPRLYYCKGDYFGYRGRSPFSHLIYPMPEANTAGLGIHATMDMSSQLKFGPDTEYVEEIDFEIDGNKAEAFAKSISSYFPAIKGNDLNPAYSGIRPKLSALGEAATDFEIQGEGAHGVPGLIQLFGMESPGLTASLAIARHITERVVL</sequence>
<dbReference type="PANTHER" id="PTHR43104">
    <property type="entry name" value="L-2-HYDROXYGLUTARATE DEHYDROGENASE, MITOCHONDRIAL"/>
    <property type="match status" value="1"/>
</dbReference>
<evidence type="ECO:0000259" key="7">
    <source>
        <dbReference type="Pfam" id="PF01266"/>
    </source>
</evidence>
<evidence type="ECO:0000256" key="1">
    <source>
        <dbReference type="ARBA" id="ARBA00001974"/>
    </source>
</evidence>
<dbReference type="PANTHER" id="PTHR43104:SF4">
    <property type="entry name" value="L-2-HYDROXYGLUTARATE DEHYDROGENASE, MITOCHONDRIAL"/>
    <property type="match status" value="1"/>
</dbReference>
<dbReference type="InterPro" id="IPR036188">
    <property type="entry name" value="FAD/NAD-bd_sf"/>
</dbReference>
<dbReference type="AlphaFoldDB" id="A0A2A4X1T7"/>
<feature type="transmembrane region" description="Helical" evidence="6">
    <location>
        <begin position="6"/>
        <end position="26"/>
    </location>
</feature>
<comment type="cofactor">
    <cofactor evidence="1">
        <name>FAD</name>
        <dbReference type="ChEBI" id="CHEBI:57692"/>
    </cofactor>
</comment>
<dbReference type="InterPro" id="IPR006076">
    <property type="entry name" value="FAD-dep_OxRdtase"/>
</dbReference>
<proteinExistence type="inferred from homology"/>